<dbReference type="RefSeq" id="WP_153340157.1">
    <property type="nucleotide sequence ID" value="NZ_WEGI01000003.1"/>
</dbReference>
<dbReference type="Proteomes" id="UP000431401">
    <property type="component" value="Unassembled WGS sequence"/>
</dbReference>
<organism evidence="1 2">
    <name type="scientific">Nocardia aurantia</name>
    <dbReference type="NCBI Taxonomy" id="2585199"/>
    <lineage>
        <taxon>Bacteria</taxon>
        <taxon>Bacillati</taxon>
        <taxon>Actinomycetota</taxon>
        <taxon>Actinomycetes</taxon>
        <taxon>Mycobacteriales</taxon>
        <taxon>Nocardiaceae</taxon>
        <taxon>Nocardia</taxon>
    </lineage>
</organism>
<dbReference type="EMBL" id="WEGI01000003">
    <property type="protein sequence ID" value="MQY26199.1"/>
    <property type="molecule type" value="Genomic_DNA"/>
</dbReference>
<evidence type="ECO:0000313" key="2">
    <source>
        <dbReference type="Proteomes" id="UP000431401"/>
    </source>
</evidence>
<name>A0A7K0DKG0_9NOCA</name>
<proteinExistence type="predicted"/>
<evidence type="ECO:0000313" key="1">
    <source>
        <dbReference type="EMBL" id="MQY26199.1"/>
    </source>
</evidence>
<sequence length="102" mass="10862">MLKADIDQLNRLAVVLDALGDTVDGIRVRDKDNDVAPCMPGSSVPLACAQLGLHVEGAYLRVAARMKGLAGKIRDCAGNLQMSDDQFAQQMHALDFHTAGNA</sequence>
<keyword evidence="2" id="KW-1185">Reference proteome</keyword>
<protein>
    <recommendedName>
        <fullName evidence="3">ESX-1 secretion-associated protein</fullName>
    </recommendedName>
</protein>
<reference evidence="1 2" key="1">
    <citation type="submission" date="2019-10" db="EMBL/GenBank/DDBJ databases">
        <title>Nocardia macrotermitis sp. nov. and Nocardia aurantia sp. nov., isolated from the gut of fungus growing-termite Macrotermes natalensis.</title>
        <authorList>
            <person name="Benndorf R."/>
            <person name="Schwitalla J."/>
            <person name="Martin K."/>
            <person name="De Beer W."/>
            <person name="Kaster A.-K."/>
            <person name="Vollmers J."/>
            <person name="Poulsen M."/>
            <person name="Beemelmanns C."/>
        </authorList>
    </citation>
    <scope>NUCLEOTIDE SEQUENCE [LARGE SCALE GENOMIC DNA]</scope>
    <source>
        <strain evidence="1 2">RB56</strain>
    </source>
</reference>
<dbReference type="OrthoDB" id="4567943at2"/>
<gene>
    <name evidence="1" type="ORF">NRB56_17610</name>
</gene>
<accession>A0A7K0DKG0</accession>
<evidence type="ECO:0008006" key="3">
    <source>
        <dbReference type="Google" id="ProtNLM"/>
    </source>
</evidence>
<dbReference type="AlphaFoldDB" id="A0A7K0DKG0"/>
<comment type="caution">
    <text evidence="1">The sequence shown here is derived from an EMBL/GenBank/DDBJ whole genome shotgun (WGS) entry which is preliminary data.</text>
</comment>